<reference evidence="1" key="1">
    <citation type="submission" date="2022-12" db="EMBL/GenBank/DDBJ databases">
        <authorList>
            <person name="Petersen C."/>
        </authorList>
    </citation>
    <scope>NUCLEOTIDE SEQUENCE</scope>
    <source>
        <strain evidence="1">IBT 29677</strain>
    </source>
</reference>
<evidence type="ECO:0000313" key="2">
    <source>
        <dbReference type="Proteomes" id="UP001147747"/>
    </source>
</evidence>
<accession>A0A9W9VC64</accession>
<comment type="caution">
    <text evidence="1">The sequence shown here is derived from an EMBL/GenBank/DDBJ whole genome shotgun (WGS) entry which is preliminary data.</text>
</comment>
<dbReference type="GeneID" id="81377105"/>
<evidence type="ECO:0000313" key="1">
    <source>
        <dbReference type="EMBL" id="KAJ5376602.1"/>
    </source>
</evidence>
<gene>
    <name evidence="1" type="ORF">N7509_013488</name>
</gene>
<name>A0A9W9VC64_9EURO</name>
<keyword evidence="2" id="KW-1185">Reference proteome</keyword>
<dbReference type="Pfam" id="PF11951">
    <property type="entry name" value="Fungal_trans_2"/>
    <property type="match status" value="1"/>
</dbReference>
<protein>
    <submittedName>
        <fullName evidence="1">Fungal Zn binuclear cluster domain-containing protein</fullName>
    </submittedName>
</protein>
<dbReference type="Proteomes" id="UP001147747">
    <property type="component" value="Unassembled WGS sequence"/>
</dbReference>
<dbReference type="OrthoDB" id="4937900at2759"/>
<sequence>MAPNVAPHTTASGYLLTQRQSHLGKRSIAPAVFDRICIESFIYHASIMMLFEPSLDALSSIRRQLDIPGYFSYVEKRDISESLPVQPILQTSYDFFLSIADATKLARISRSLDDAEITLWCHTWLRLLQWDQVDHTDDVSLKLYFNALQILLLKTAPDLSNEEKALQISESLQHGLHIIVSLEPEEYAPSYLLWPLAILGSISILEKEKTAVKDYINLLIRSKRGGQAVWVLKRLNRVWNVAKFRTNCPPSAMRLEGLQILLDAT</sequence>
<proteinExistence type="predicted"/>
<dbReference type="EMBL" id="JAPZBU010000012">
    <property type="protein sequence ID" value="KAJ5376602.1"/>
    <property type="molecule type" value="Genomic_DNA"/>
</dbReference>
<reference evidence="1" key="2">
    <citation type="journal article" date="2023" name="IMA Fungus">
        <title>Comparative genomic study of the Penicillium genus elucidates a diverse pangenome and 15 lateral gene transfer events.</title>
        <authorList>
            <person name="Petersen C."/>
            <person name="Sorensen T."/>
            <person name="Nielsen M.R."/>
            <person name="Sondergaard T.E."/>
            <person name="Sorensen J.L."/>
            <person name="Fitzpatrick D.A."/>
            <person name="Frisvad J.C."/>
            <person name="Nielsen K.L."/>
        </authorList>
    </citation>
    <scope>NUCLEOTIDE SEQUENCE</scope>
    <source>
        <strain evidence="1">IBT 29677</strain>
    </source>
</reference>
<dbReference type="AlphaFoldDB" id="A0A9W9VC64"/>
<dbReference type="RefSeq" id="XP_056481632.1">
    <property type="nucleotide sequence ID" value="XM_056638125.1"/>
</dbReference>
<dbReference type="InterPro" id="IPR021858">
    <property type="entry name" value="Fun_TF"/>
</dbReference>
<organism evidence="1 2">
    <name type="scientific">Penicillium cosmopolitanum</name>
    <dbReference type="NCBI Taxonomy" id="1131564"/>
    <lineage>
        <taxon>Eukaryota</taxon>
        <taxon>Fungi</taxon>
        <taxon>Dikarya</taxon>
        <taxon>Ascomycota</taxon>
        <taxon>Pezizomycotina</taxon>
        <taxon>Eurotiomycetes</taxon>
        <taxon>Eurotiomycetidae</taxon>
        <taxon>Eurotiales</taxon>
        <taxon>Aspergillaceae</taxon>
        <taxon>Penicillium</taxon>
    </lineage>
</organism>